<dbReference type="InterPro" id="IPR008906">
    <property type="entry name" value="HATC_C_dom"/>
</dbReference>
<evidence type="ECO:0000256" key="1">
    <source>
        <dbReference type="SAM" id="SignalP"/>
    </source>
</evidence>
<dbReference type="OrthoDB" id="7555380at2759"/>
<gene>
    <name evidence="3" type="ORF">HPB48_016219</name>
</gene>
<accession>A0A9J6F9K8</accession>
<dbReference type="AlphaFoldDB" id="A0A9J6F9K8"/>
<dbReference type="Proteomes" id="UP000821853">
    <property type="component" value="Chromosome 1"/>
</dbReference>
<dbReference type="EMBL" id="JABSTR010000001">
    <property type="protein sequence ID" value="KAH9359597.1"/>
    <property type="molecule type" value="Genomic_DNA"/>
</dbReference>
<keyword evidence="1" id="KW-0732">Signal</keyword>
<protein>
    <recommendedName>
        <fullName evidence="2">HAT C-terminal dimerisation domain-containing protein</fullName>
    </recommendedName>
</protein>
<evidence type="ECO:0000313" key="4">
    <source>
        <dbReference type="Proteomes" id="UP000821853"/>
    </source>
</evidence>
<feature type="chain" id="PRO_5039933792" description="HAT C-terminal dimerisation domain-containing protein" evidence="1">
    <location>
        <begin position="21"/>
        <end position="91"/>
    </location>
</feature>
<dbReference type="SUPFAM" id="SSF53098">
    <property type="entry name" value="Ribonuclease H-like"/>
    <property type="match status" value="1"/>
</dbReference>
<evidence type="ECO:0000313" key="3">
    <source>
        <dbReference type="EMBL" id="KAH9359597.1"/>
    </source>
</evidence>
<keyword evidence="4" id="KW-1185">Reference proteome</keyword>
<feature type="domain" description="HAT C-terminal dimerisation" evidence="2">
    <location>
        <begin position="2"/>
        <end position="52"/>
    </location>
</feature>
<name>A0A9J6F9K8_HAELO</name>
<organism evidence="3 4">
    <name type="scientific">Haemaphysalis longicornis</name>
    <name type="common">Bush tick</name>
    <dbReference type="NCBI Taxonomy" id="44386"/>
    <lineage>
        <taxon>Eukaryota</taxon>
        <taxon>Metazoa</taxon>
        <taxon>Ecdysozoa</taxon>
        <taxon>Arthropoda</taxon>
        <taxon>Chelicerata</taxon>
        <taxon>Arachnida</taxon>
        <taxon>Acari</taxon>
        <taxon>Parasitiformes</taxon>
        <taxon>Ixodida</taxon>
        <taxon>Ixodoidea</taxon>
        <taxon>Ixodidae</taxon>
        <taxon>Haemaphysalinae</taxon>
        <taxon>Haemaphysalis</taxon>
    </lineage>
</organism>
<feature type="signal peptide" evidence="1">
    <location>
        <begin position="1"/>
        <end position="20"/>
    </location>
</feature>
<dbReference type="Pfam" id="PF05699">
    <property type="entry name" value="Dimer_Tnp_hAT"/>
    <property type="match status" value="1"/>
</dbReference>
<reference evidence="3 4" key="1">
    <citation type="journal article" date="2020" name="Cell">
        <title>Large-Scale Comparative Analyses of Tick Genomes Elucidate Their Genetic Diversity and Vector Capacities.</title>
        <authorList>
            <consortium name="Tick Genome and Microbiome Consortium (TIGMIC)"/>
            <person name="Jia N."/>
            <person name="Wang J."/>
            <person name="Shi W."/>
            <person name="Du L."/>
            <person name="Sun Y."/>
            <person name="Zhan W."/>
            <person name="Jiang J.F."/>
            <person name="Wang Q."/>
            <person name="Zhang B."/>
            <person name="Ji P."/>
            <person name="Bell-Sakyi L."/>
            <person name="Cui X.M."/>
            <person name="Yuan T.T."/>
            <person name="Jiang B.G."/>
            <person name="Yang W.F."/>
            <person name="Lam T.T."/>
            <person name="Chang Q.C."/>
            <person name="Ding S.J."/>
            <person name="Wang X.J."/>
            <person name="Zhu J.G."/>
            <person name="Ruan X.D."/>
            <person name="Zhao L."/>
            <person name="Wei J.T."/>
            <person name="Ye R.Z."/>
            <person name="Que T.C."/>
            <person name="Du C.H."/>
            <person name="Zhou Y.H."/>
            <person name="Cheng J.X."/>
            <person name="Dai P.F."/>
            <person name="Guo W.B."/>
            <person name="Han X.H."/>
            <person name="Huang E.J."/>
            <person name="Li L.F."/>
            <person name="Wei W."/>
            <person name="Gao Y.C."/>
            <person name="Liu J.Z."/>
            <person name="Shao H.Z."/>
            <person name="Wang X."/>
            <person name="Wang C.C."/>
            <person name="Yang T.C."/>
            <person name="Huo Q.B."/>
            <person name="Li W."/>
            <person name="Chen H.Y."/>
            <person name="Chen S.E."/>
            <person name="Zhou L.G."/>
            <person name="Ni X.B."/>
            <person name="Tian J.H."/>
            <person name="Sheng Y."/>
            <person name="Liu T."/>
            <person name="Pan Y.S."/>
            <person name="Xia L.Y."/>
            <person name="Li J."/>
            <person name="Zhao F."/>
            <person name="Cao W.C."/>
        </authorList>
    </citation>
    <scope>NUCLEOTIDE SEQUENCE [LARGE SCALE GENOMIC DNA]</scope>
    <source>
        <strain evidence="3">HaeL-2018</strain>
    </source>
</reference>
<evidence type="ECO:0000259" key="2">
    <source>
        <dbReference type="Pfam" id="PF05699"/>
    </source>
</evidence>
<comment type="caution">
    <text evidence="3">The sequence shown here is derived from an EMBL/GenBank/DDBJ whole genome shotgun (WGS) entry which is preliminary data.</text>
</comment>
<dbReference type="VEuPathDB" id="VectorBase:HLOH_053430"/>
<dbReference type="GO" id="GO:0046983">
    <property type="term" value="F:protein dimerization activity"/>
    <property type="evidence" value="ECO:0007669"/>
    <property type="project" value="InterPro"/>
</dbReference>
<dbReference type="InterPro" id="IPR012337">
    <property type="entry name" value="RNaseH-like_sf"/>
</dbReference>
<proteinExistence type="predicted"/>
<sequence>MFPLLQQLAISLLTLPVSNAAAERVLSHVSLTKTDLLSKMSLDMLENILCVNCGVTRNGKRCNDFTESEILLEWFNTAALYSSTADCAPNE</sequence>